<gene>
    <name evidence="1" type="ORF">ARMSODRAFT_977504</name>
</gene>
<sequence>MDDADSDFHEDDGTMDIDAAPAIGLLEPIWPDFDGENLQRAYEKPYSAGHPLQRLGSAFPTGIITTKSLLSVRTQPTPGNTIGEALAAGSPKQGQVLGRQLLRPSCIFPMAKVGHAEYPRRTEFTNWVML</sequence>
<dbReference type="EMBL" id="KZ293440">
    <property type="protein sequence ID" value="PBK66606.1"/>
    <property type="molecule type" value="Genomic_DNA"/>
</dbReference>
<name>A0A2H3BU84_9AGAR</name>
<organism evidence="1 2">
    <name type="scientific">Armillaria solidipes</name>
    <dbReference type="NCBI Taxonomy" id="1076256"/>
    <lineage>
        <taxon>Eukaryota</taxon>
        <taxon>Fungi</taxon>
        <taxon>Dikarya</taxon>
        <taxon>Basidiomycota</taxon>
        <taxon>Agaricomycotina</taxon>
        <taxon>Agaricomycetes</taxon>
        <taxon>Agaricomycetidae</taxon>
        <taxon>Agaricales</taxon>
        <taxon>Marasmiineae</taxon>
        <taxon>Physalacriaceae</taxon>
        <taxon>Armillaria</taxon>
    </lineage>
</organism>
<dbReference type="AlphaFoldDB" id="A0A2H3BU84"/>
<proteinExistence type="predicted"/>
<protein>
    <submittedName>
        <fullName evidence="1">Uncharacterized protein</fullName>
    </submittedName>
</protein>
<evidence type="ECO:0000313" key="1">
    <source>
        <dbReference type="EMBL" id="PBK66606.1"/>
    </source>
</evidence>
<reference evidence="2" key="1">
    <citation type="journal article" date="2017" name="Nat. Ecol. Evol.">
        <title>Genome expansion and lineage-specific genetic innovations in the forest pathogenic fungi Armillaria.</title>
        <authorList>
            <person name="Sipos G."/>
            <person name="Prasanna A.N."/>
            <person name="Walter M.C."/>
            <person name="O'Connor E."/>
            <person name="Balint B."/>
            <person name="Krizsan K."/>
            <person name="Kiss B."/>
            <person name="Hess J."/>
            <person name="Varga T."/>
            <person name="Slot J."/>
            <person name="Riley R."/>
            <person name="Boka B."/>
            <person name="Rigling D."/>
            <person name="Barry K."/>
            <person name="Lee J."/>
            <person name="Mihaltcheva S."/>
            <person name="LaButti K."/>
            <person name="Lipzen A."/>
            <person name="Waldron R."/>
            <person name="Moloney N.M."/>
            <person name="Sperisen C."/>
            <person name="Kredics L."/>
            <person name="Vagvoelgyi C."/>
            <person name="Patrignani A."/>
            <person name="Fitzpatrick D."/>
            <person name="Nagy I."/>
            <person name="Doyle S."/>
            <person name="Anderson J.B."/>
            <person name="Grigoriev I.V."/>
            <person name="Gueldener U."/>
            <person name="Muensterkoetter M."/>
            <person name="Nagy L.G."/>
        </authorList>
    </citation>
    <scope>NUCLEOTIDE SEQUENCE [LARGE SCALE GENOMIC DNA]</scope>
    <source>
        <strain evidence="2">28-4</strain>
    </source>
</reference>
<evidence type="ECO:0000313" key="2">
    <source>
        <dbReference type="Proteomes" id="UP000218334"/>
    </source>
</evidence>
<keyword evidence="2" id="KW-1185">Reference proteome</keyword>
<accession>A0A2H3BU84</accession>
<dbReference type="Proteomes" id="UP000218334">
    <property type="component" value="Unassembled WGS sequence"/>
</dbReference>